<name>W3X1Z8_PESFW</name>
<dbReference type="Proteomes" id="UP000030651">
    <property type="component" value="Unassembled WGS sequence"/>
</dbReference>
<keyword evidence="3" id="KW-1185">Reference proteome</keyword>
<dbReference type="RefSeq" id="XP_007836022.1">
    <property type="nucleotide sequence ID" value="XM_007837831.1"/>
</dbReference>
<dbReference type="InParanoid" id="W3X1Z8"/>
<proteinExistence type="predicted"/>
<dbReference type="HOGENOM" id="CLU_1982353_0_0_1"/>
<organism evidence="2 3">
    <name type="scientific">Pestalotiopsis fici (strain W106-1 / CGMCC3.15140)</name>
    <dbReference type="NCBI Taxonomy" id="1229662"/>
    <lineage>
        <taxon>Eukaryota</taxon>
        <taxon>Fungi</taxon>
        <taxon>Dikarya</taxon>
        <taxon>Ascomycota</taxon>
        <taxon>Pezizomycotina</taxon>
        <taxon>Sordariomycetes</taxon>
        <taxon>Xylariomycetidae</taxon>
        <taxon>Amphisphaeriales</taxon>
        <taxon>Sporocadaceae</taxon>
        <taxon>Pestalotiopsis</taxon>
    </lineage>
</organism>
<evidence type="ECO:0000256" key="1">
    <source>
        <dbReference type="SAM" id="MobiDB-lite"/>
    </source>
</evidence>
<accession>W3X1Z8</accession>
<sequence length="126" mass="13589">MGSFGSVDCAYSSPPTLRSSTPSSQERSISCDFDRTAEPPAGLTTYAHIGTWISACSLETATNRPQQLDISSAQEHPSLVPLPLYDNGRGSTSPTLCRYLDDYDTVPVNEKLLAKITFGTPMNNVT</sequence>
<feature type="region of interest" description="Disordered" evidence="1">
    <location>
        <begin position="1"/>
        <end position="31"/>
    </location>
</feature>
<dbReference type="AlphaFoldDB" id="W3X1Z8"/>
<dbReference type="GeneID" id="19274263"/>
<feature type="compositionally biased region" description="Low complexity" evidence="1">
    <location>
        <begin position="12"/>
        <end position="24"/>
    </location>
</feature>
<protein>
    <submittedName>
        <fullName evidence="2">Uncharacterized protein</fullName>
    </submittedName>
</protein>
<evidence type="ECO:0000313" key="3">
    <source>
        <dbReference type="Proteomes" id="UP000030651"/>
    </source>
</evidence>
<evidence type="ECO:0000313" key="2">
    <source>
        <dbReference type="EMBL" id="ETS79397.1"/>
    </source>
</evidence>
<dbReference type="KEGG" id="pfy:PFICI_09250"/>
<gene>
    <name evidence="2" type="ORF">PFICI_09250</name>
</gene>
<dbReference type="EMBL" id="KI912114">
    <property type="protein sequence ID" value="ETS79397.1"/>
    <property type="molecule type" value="Genomic_DNA"/>
</dbReference>
<reference evidence="3" key="1">
    <citation type="journal article" date="2015" name="BMC Genomics">
        <title>Genomic and transcriptomic analysis of the endophytic fungus Pestalotiopsis fici reveals its lifestyle and high potential for synthesis of natural products.</title>
        <authorList>
            <person name="Wang X."/>
            <person name="Zhang X."/>
            <person name="Liu L."/>
            <person name="Xiang M."/>
            <person name="Wang W."/>
            <person name="Sun X."/>
            <person name="Che Y."/>
            <person name="Guo L."/>
            <person name="Liu G."/>
            <person name="Guo L."/>
            <person name="Wang C."/>
            <person name="Yin W.B."/>
            <person name="Stadler M."/>
            <person name="Zhang X."/>
            <person name="Liu X."/>
        </authorList>
    </citation>
    <scope>NUCLEOTIDE SEQUENCE [LARGE SCALE GENOMIC DNA]</scope>
    <source>
        <strain evidence="3">W106-1 / CGMCC3.15140</strain>
    </source>
</reference>